<sequence length="131" mass="14157">MPHLTFECTDNIYDAAALPALLKRANEVLISQGGAFPTGGIRSRAIRLTDYCVADGSADDAFVHATLKIGSGRSPDAKQRTGDALFRLMTEHFADLYALRGLALSLEIAEFSEAGTWKQNNIHARYKTAGA</sequence>
<dbReference type="EMBL" id="WSES01000003">
    <property type="protein sequence ID" value="MVW60681.1"/>
    <property type="molecule type" value="Genomic_DNA"/>
</dbReference>
<dbReference type="Gene3D" id="3.30.429.10">
    <property type="entry name" value="Macrophage Migration Inhibitory Factor"/>
    <property type="match status" value="1"/>
</dbReference>
<keyword evidence="1" id="KW-0413">Isomerase</keyword>
<reference evidence="1 2" key="1">
    <citation type="submission" date="2019-12" db="EMBL/GenBank/DDBJ databases">
        <authorList>
            <person name="Li C."/>
            <person name="Zhao J."/>
        </authorList>
    </citation>
    <scope>NUCLEOTIDE SEQUENCE [LARGE SCALE GENOMIC DNA]</scope>
    <source>
        <strain evidence="1 2">NEAU-DD11</strain>
    </source>
</reference>
<dbReference type="InterPro" id="IPR004220">
    <property type="entry name" value="5-COMe_2-OHmuconate_Isoase"/>
</dbReference>
<accession>A0A7X3FZ21</accession>
<protein>
    <submittedName>
        <fullName evidence="1">5-carboxymethyl-2-hydroxymuconate isomerase</fullName>
    </submittedName>
</protein>
<proteinExistence type="predicted"/>
<dbReference type="GO" id="GO:0008704">
    <property type="term" value="F:5-carboxymethyl-2-hydroxymuconate delta-isomerase activity"/>
    <property type="evidence" value="ECO:0007669"/>
    <property type="project" value="InterPro"/>
</dbReference>
<comment type="caution">
    <text evidence="1">The sequence shown here is derived from an EMBL/GenBank/DDBJ whole genome shotgun (WGS) entry which is preliminary data.</text>
</comment>
<dbReference type="AlphaFoldDB" id="A0A7X3FZ21"/>
<dbReference type="RefSeq" id="WP_160408810.1">
    <property type="nucleotide sequence ID" value="NZ_WSES01000003.1"/>
</dbReference>
<dbReference type="CDD" id="cd00580">
    <property type="entry name" value="CHMI"/>
    <property type="match status" value="1"/>
</dbReference>
<evidence type="ECO:0000313" key="2">
    <source>
        <dbReference type="Proteomes" id="UP000443353"/>
    </source>
</evidence>
<evidence type="ECO:0000313" key="1">
    <source>
        <dbReference type="EMBL" id="MVW60681.1"/>
    </source>
</evidence>
<gene>
    <name evidence="1" type="ORF">GPY61_12150</name>
</gene>
<organism evidence="1 2">
    <name type="scientific">Massilia cellulosiltytica</name>
    <dbReference type="NCBI Taxonomy" id="2683234"/>
    <lineage>
        <taxon>Bacteria</taxon>
        <taxon>Pseudomonadati</taxon>
        <taxon>Pseudomonadota</taxon>
        <taxon>Betaproteobacteria</taxon>
        <taxon>Burkholderiales</taxon>
        <taxon>Oxalobacteraceae</taxon>
        <taxon>Telluria group</taxon>
        <taxon>Massilia</taxon>
    </lineage>
</organism>
<dbReference type="PANTHER" id="PTHR37950:SF1">
    <property type="entry name" value="4-HYDROXYPHENYLACETATE CATABOLISM PROTEIN"/>
    <property type="match status" value="1"/>
</dbReference>
<dbReference type="Pfam" id="PF02962">
    <property type="entry name" value="CHMI"/>
    <property type="match status" value="1"/>
</dbReference>
<dbReference type="InterPro" id="IPR014347">
    <property type="entry name" value="Tautomerase/MIF_sf"/>
</dbReference>
<dbReference type="PANTHER" id="PTHR37950">
    <property type="entry name" value="4-HYDROXYPHENYLACETATE CATABOLISM PROTEIN"/>
    <property type="match status" value="1"/>
</dbReference>
<keyword evidence="2" id="KW-1185">Reference proteome</keyword>
<name>A0A7X3FZ21_9BURK</name>
<dbReference type="Proteomes" id="UP000443353">
    <property type="component" value="Unassembled WGS sequence"/>
</dbReference>
<dbReference type="SUPFAM" id="SSF55331">
    <property type="entry name" value="Tautomerase/MIF"/>
    <property type="match status" value="1"/>
</dbReference>